<evidence type="ECO:0000313" key="2">
    <source>
        <dbReference type="EMBL" id="KAF9064611.1"/>
    </source>
</evidence>
<name>A0A9P5PG22_9AGAR</name>
<evidence type="ECO:0000313" key="3">
    <source>
        <dbReference type="Proteomes" id="UP000772434"/>
    </source>
</evidence>
<gene>
    <name evidence="2" type="ORF">BDP27DRAFT_1405271</name>
</gene>
<feature type="region of interest" description="Disordered" evidence="1">
    <location>
        <begin position="155"/>
        <end position="174"/>
    </location>
</feature>
<comment type="caution">
    <text evidence="2">The sequence shown here is derived from an EMBL/GenBank/DDBJ whole genome shotgun (WGS) entry which is preliminary data.</text>
</comment>
<protein>
    <submittedName>
        <fullName evidence="2">Uncharacterized protein</fullName>
    </submittedName>
</protein>
<dbReference type="Proteomes" id="UP000772434">
    <property type="component" value="Unassembled WGS sequence"/>
</dbReference>
<dbReference type="AlphaFoldDB" id="A0A9P5PG22"/>
<keyword evidence="3" id="KW-1185">Reference proteome</keyword>
<dbReference type="EMBL" id="JADNRY010000120">
    <property type="protein sequence ID" value="KAF9064611.1"/>
    <property type="molecule type" value="Genomic_DNA"/>
</dbReference>
<proteinExistence type="predicted"/>
<evidence type="ECO:0000256" key="1">
    <source>
        <dbReference type="SAM" id="MobiDB-lite"/>
    </source>
</evidence>
<accession>A0A9P5PG22</accession>
<sequence length="174" mass="18522">MRSITPLPMHTKSKITRSTMSANSQSWRTAKLHFYSTHGYSKGASPEVNSTTREALKVKEVRSAAGGSNGQSEAIGEILPLPHLSSATIVNHKGNNLLDSKAVRGSESDGSAVDGDDIRCRALNLEITAEAMVSIKLQQIYGWETGLPGTKNRVNGVASKTYPPGQTAEVGAND</sequence>
<reference evidence="2" key="1">
    <citation type="submission" date="2020-11" db="EMBL/GenBank/DDBJ databases">
        <authorList>
            <consortium name="DOE Joint Genome Institute"/>
            <person name="Ahrendt S."/>
            <person name="Riley R."/>
            <person name="Andreopoulos W."/>
            <person name="Labutti K."/>
            <person name="Pangilinan J."/>
            <person name="Ruiz-Duenas F.J."/>
            <person name="Barrasa J.M."/>
            <person name="Sanchez-Garcia M."/>
            <person name="Camarero S."/>
            <person name="Miyauchi S."/>
            <person name="Serrano A."/>
            <person name="Linde D."/>
            <person name="Babiker R."/>
            <person name="Drula E."/>
            <person name="Ayuso-Fernandez I."/>
            <person name="Pacheco R."/>
            <person name="Padilla G."/>
            <person name="Ferreira P."/>
            <person name="Barriuso J."/>
            <person name="Kellner H."/>
            <person name="Castanera R."/>
            <person name="Alfaro M."/>
            <person name="Ramirez L."/>
            <person name="Pisabarro A.G."/>
            <person name="Kuo A."/>
            <person name="Tritt A."/>
            <person name="Lipzen A."/>
            <person name="He G."/>
            <person name="Yan M."/>
            <person name="Ng V."/>
            <person name="Cullen D."/>
            <person name="Martin F."/>
            <person name="Rosso M.-N."/>
            <person name="Henrissat B."/>
            <person name="Hibbett D."/>
            <person name="Martinez A.T."/>
            <person name="Grigoriev I.V."/>
        </authorList>
    </citation>
    <scope>NUCLEOTIDE SEQUENCE</scope>
    <source>
        <strain evidence="2">AH 40177</strain>
    </source>
</reference>
<organism evidence="2 3">
    <name type="scientific">Rhodocollybia butyracea</name>
    <dbReference type="NCBI Taxonomy" id="206335"/>
    <lineage>
        <taxon>Eukaryota</taxon>
        <taxon>Fungi</taxon>
        <taxon>Dikarya</taxon>
        <taxon>Basidiomycota</taxon>
        <taxon>Agaricomycotina</taxon>
        <taxon>Agaricomycetes</taxon>
        <taxon>Agaricomycetidae</taxon>
        <taxon>Agaricales</taxon>
        <taxon>Marasmiineae</taxon>
        <taxon>Omphalotaceae</taxon>
        <taxon>Rhodocollybia</taxon>
    </lineage>
</organism>